<evidence type="ECO:0000256" key="1">
    <source>
        <dbReference type="SAM" id="MobiDB-lite"/>
    </source>
</evidence>
<keyword evidence="5" id="KW-1185">Reference proteome</keyword>
<dbReference type="STRING" id="361077.A0A151ZDU7"/>
<dbReference type="SUPFAM" id="SSF57184">
    <property type="entry name" value="Growth factor receptor domain"/>
    <property type="match status" value="1"/>
</dbReference>
<feature type="compositionally biased region" description="Low complexity" evidence="1">
    <location>
        <begin position="1180"/>
        <end position="1192"/>
    </location>
</feature>
<feature type="transmembrane region" description="Helical" evidence="2">
    <location>
        <begin position="1407"/>
        <end position="1425"/>
    </location>
</feature>
<protein>
    <submittedName>
        <fullName evidence="4">Rho GTPase</fullName>
    </submittedName>
</protein>
<keyword evidence="2" id="KW-0812">Transmembrane</keyword>
<dbReference type="PANTHER" id="PTHR11319:SF35">
    <property type="entry name" value="OUTER MEMBRANE PROTEIN PMPC-RELATED"/>
    <property type="match status" value="1"/>
</dbReference>
<feature type="signal peptide" evidence="3">
    <location>
        <begin position="1"/>
        <end position="19"/>
    </location>
</feature>
<dbReference type="Proteomes" id="UP000076078">
    <property type="component" value="Unassembled WGS sequence"/>
</dbReference>
<dbReference type="Gene3D" id="2.10.50.10">
    <property type="entry name" value="Tumor Necrosis Factor Receptor, subunit A, domain 2"/>
    <property type="match status" value="1"/>
</dbReference>
<dbReference type="OrthoDB" id="27145at2759"/>
<keyword evidence="2" id="KW-1133">Transmembrane helix</keyword>
<dbReference type="SMART" id="SM01411">
    <property type="entry name" value="Ephrin_rec_like"/>
    <property type="match status" value="2"/>
</dbReference>
<dbReference type="InterPro" id="IPR009030">
    <property type="entry name" value="Growth_fac_rcpt_cys_sf"/>
</dbReference>
<dbReference type="InParanoid" id="A0A151ZDU7"/>
<keyword evidence="2" id="KW-0472">Membrane</keyword>
<dbReference type="PANTHER" id="PTHR11319">
    <property type="entry name" value="G PROTEIN-COUPLED RECEPTOR-RELATED"/>
    <property type="match status" value="1"/>
</dbReference>
<feature type="chain" id="PRO_5007593165" evidence="3">
    <location>
        <begin position="20"/>
        <end position="1558"/>
    </location>
</feature>
<name>A0A151ZDU7_TIELA</name>
<sequence>MKLYLVIILLLFLIKGYESITQAGYYQFKRYEQTIFQVSLIHPFEKYILLATTPGVIVKLYLTNSTSTFNAREHDGFSMNDNDDDMVDEELKKIQEQMIGGSMTLENIAVNHKYLGNIIKYPLNPSSQFTSLAFDENYLNVYLVTTYNEILLINLSTLEIVQATSQYSLDPTYVNEGIGRTFYCDGRIFVFQDSITTYLTQYNAETLVLENSFAYVSAPERSSLLDCPNRLAYVFTSTSSVGRLTTIYQLSLDNISVAIHNQTYPYLNHYCTFFYNQIPDVIYTLFQMTGTRGGGNLVLINVTNLSVISNTPLFNITNSEGLMYCDPDQQIQYVTAYCRFQKSIAFQFIPPSPTDTNLTTIATEIFWVTANGGQIISISPTSNPHLPPNLSILISCSFDMLSLYISTQPVCSFIFLSPNIENSSSSSSSLSSSSSSSSDMEQLTIVDPQVQYSLNLDLYFAFSSPPYNFISMVFKNTTSKLFISFQTTYKESTYIDILKISDPTDMGGSQVSSVISFVLGLTQPLQTFQISENTVYFFYTTVLQIVQSNPIQQLSVAVMTFNDISLEVYVAPILTSIQNYISITYISNTTEYHPTTQHDITASQTPQFLVYTTYDDTGKQGLKRFTIDAYGFYIEETHNTQKPLISMNQFANLIMPNTSYYYSAPDIYIYNYYNLSQPAISVVVNSSSTEFLGSFYDQVDQSMFILMLANSSSSGSKLFTKQYQQPSRLKSLTTTYVFQLFKFDLATNQITAKSTLFSLEFTKTNQPLTCSGAFKDETLGYYFLENGYVLTINTTDVSFYSANYIDSQYNLPSVQYDWTKNTAYIVESYGYLVEFLDCMAGSFRNSTSGDCQYCPEGTYSSKVGSSECTPCFAGMISSYYGQSKCLPCLPGQFSNIYRNACIECNGNTYTSSYNSTLCIECPTNSVPVQDHSQCICADGYYGQSINCQTCPTGANCTNGLLYLLPNYWSPIENYTDIYSCPMPGACIPGNNSGTVECANGYYGIECAGCINGWSLYINSCSQCPDSLFITYLVILIFFVCFISLLLVAYRAGIDVSFSALKILISYGQVISSISDTITTNQVLLEKLLTFVTFSNLDFLHILSLDCLLGRRVTYYERYWVMVFTPLIIIILIALFHYIFQLAKKVIQMIKSRKRRNKKPSITSSTPNLHEPLQTQEKDSLLTSPSTSSTTDPNGQSEYSYFDLRKSTNINFIPKRSKYKRAPSVSNSSGTGRRFKLQHPNTDALFRDVLLILLLSYPAVCQSILDMYSCVEIDGTYYLESDLNTLCQGIQWQVHAYINIVFIMIYPVGIPLLFFILLYLWKQKKWISEEKCKERLSLLFSSYKDNFWYWEVVELIRKLLLTSAVSISFRGTSGTGIFNKNAINVFICVLAVFFQNQFKPFKDRTDNLLQLNSLSMIYFMYFFLVISASEPSNSLSIQNLDTADSIVLLVLGAVVGVHGLLLGIQYIRRFWPKIKSALYNVKEKIKNFSFTALKAKLFNKKPDESDLSDDASYSFSDESSHNNYDYYQSILNPDESNVIISSHRSTDFNNPNIDRDSQL</sequence>
<evidence type="ECO:0000313" key="5">
    <source>
        <dbReference type="Proteomes" id="UP000076078"/>
    </source>
</evidence>
<organism evidence="4 5">
    <name type="scientific">Tieghemostelium lacteum</name>
    <name type="common">Slime mold</name>
    <name type="synonym">Dictyostelium lacteum</name>
    <dbReference type="NCBI Taxonomy" id="361077"/>
    <lineage>
        <taxon>Eukaryota</taxon>
        <taxon>Amoebozoa</taxon>
        <taxon>Evosea</taxon>
        <taxon>Eumycetozoa</taxon>
        <taxon>Dictyostelia</taxon>
        <taxon>Dictyosteliales</taxon>
        <taxon>Raperosteliaceae</taxon>
        <taxon>Tieghemostelium</taxon>
    </lineage>
</organism>
<comment type="caution">
    <text evidence="4">The sequence shown here is derived from an EMBL/GenBank/DDBJ whole genome shotgun (WGS) entry which is preliminary data.</text>
</comment>
<accession>A0A151ZDU7</accession>
<dbReference type="EMBL" id="LODT01000031">
    <property type="protein sequence ID" value="KYQ92080.1"/>
    <property type="molecule type" value="Genomic_DNA"/>
</dbReference>
<feature type="transmembrane region" description="Helical" evidence="2">
    <location>
        <begin position="1295"/>
        <end position="1320"/>
    </location>
</feature>
<feature type="transmembrane region" description="Helical" evidence="2">
    <location>
        <begin position="1445"/>
        <end position="1466"/>
    </location>
</feature>
<reference evidence="4 5" key="1">
    <citation type="submission" date="2015-12" db="EMBL/GenBank/DDBJ databases">
        <title>Dictyostelia acquired genes for synthesis and detection of signals that induce cell-type specialization by lateral gene transfer from prokaryotes.</title>
        <authorList>
            <person name="Gloeckner G."/>
            <person name="Schaap P."/>
        </authorList>
    </citation>
    <scope>NUCLEOTIDE SEQUENCE [LARGE SCALE GENOMIC DNA]</scope>
    <source>
        <strain evidence="4 5">TK</strain>
    </source>
</reference>
<keyword evidence="3" id="KW-0732">Signal</keyword>
<feature type="region of interest" description="Disordered" evidence="1">
    <location>
        <begin position="1156"/>
        <end position="1198"/>
    </location>
</feature>
<evidence type="ECO:0000256" key="3">
    <source>
        <dbReference type="SAM" id="SignalP"/>
    </source>
</evidence>
<proteinExistence type="predicted"/>
<feature type="transmembrane region" description="Helical" evidence="2">
    <location>
        <begin position="1028"/>
        <end position="1049"/>
    </location>
</feature>
<evidence type="ECO:0000256" key="2">
    <source>
        <dbReference type="SAM" id="Phobius"/>
    </source>
</evidence>
<gene>
    <name evidence="4" type="ORF">DLAC_06917</name>
</gene>
<dbReference type="OMA" id="ECAGCIN"/>
<evidence type="ECO:0000313" key="4">
    <source>
        <dbReference type="EMBL" id="KYQ92080.1"/>
    </source>
</evidence>
<feature type="transmembrane region" description="Helical" evidence="2">
    <location>
        <begin position="1118"/>
        <end position="1139"/>
    </location>
</feature>